<dbReference type="PANTHER" id="PTHR42904:SF6">
    <property type="entry name" value="NAD-CAPPED RNA HYDROLASE NUDT12"/>
    <property type="match status" value="1"/>
</dbReference>
<dbReference type="GO" id="GO:0005829">
    <property type="term" value="C:cytosol"/>
    <property type="evidence" value="ECO:0007669"/>
    <property type="project" value="TreeGrafter"/>
</dbReference>
<gene>
    <name evidence="11" type="ORF">M408DRAFT_76518</name>
</gene>
<sequence>SMSGNDAINFMSGSPLNRLSWLRNSSKFINAASLSPSARWLLFRAGDPLVHKQSGRPVELPTKRIEHLLGPTPYFGHGKREGEVQDPTEETTKGLASARIRGPTAIFLGFWEGKGGDDAVSAVAGGAVKGDAYFALDVSKVEQEALDRVQSTADQSESELVYTPARLAVSRFDKQYAAIYASAKAMIEWNSRINFCGSCGSPVYSLWAGWKLACSSLLPWSEPREPPCPTTSGLHAHQYPRTDTAIIVGIIDQSGDKILLGRNKKFPGLFYSTLAGFVEPGETFEEAVAREIYEESGVKVHDVAYHSTQPWPYPGNLMVGFYARADSTKPLNLELDTELSGHGSFNVTSFVDAKWFTRAEVQEVLSHPDGTNLAARDNKQLDSIVSGKTTDPATSQAVVGVEEAVLKNQPPFRVPPISSVAGVLISEWVYGKAKL</sequence>
<evidence type="ECO:0000313" key="12">
    <source>
        <dbReference type="Proteomes" id="UP000054097"/>
    </source>
</evidence>
<dbReference type="Pfam" id="PF00293">
    <property type="entry name" value="NUDIX"/>
    <property type="match status" value="1"/>
</dbReference>
<dbReference type="OrthoDB" id="10249612at2759"/>
<dbReference type="PROSITE" id="PS00893">
    <property type="entry name" value="NUDIX_BOX"/>
    <property type="match status" value="1"/>
</dbReference>
<dbReference type="CDD" id="cd03429">
    <property type="entry name" value="NUDIX_NADH_pyrophosphatase_Nudt13"/>
    <property type="match status" value="1"/>
</dbReference>
<dbReference type="GO" id="GO:0006742">
    <property type="term" value="P:NADP+ catabolic process"/>
    <property type="evidence" value="ECO:0007669"/>
    <property type="project" value="TreeGrafter"/>
</dbReference>
<organism evidence="11 12">
    <name type="scientific">Serendipita vermifera MAFF 305830</name>
    <dbReference type="NCBI Taxonomy" id="933852"/>
    <lineage>
        <taxon>Eukaryota</taxon>
        <taxon>Fungi</taxon>
        <taxon>Dikarya</taxon>
        <taxon>Basidiomycota</taxon>
        <taxon>Agaricomycotina</taxon>
        <taxon>Agaricomycetes</taxon>
        <taxon>Sebacinales</taxon>
        <taxon>Serendipitaceae</taxon>
        <taxon>Serendipita</taxon>
    </lineage>
</organism>
<dbReference type="HOGENOM" id="CLU_037162_0_2_1"/>
<dbReference type="GO" id="GO:0019677">
    <property type="term" value="P:NAD+ catabolic process"/>
    <property type="evidence" value="ECO:0007669"/>
    <property type="project" value="TreeGrafter"/>
</dbReference>
<dbReference type="EMBL" id="KN824328">
    <property type="protein sequence ID" value="KIM24049.1"/>
    <property type="molecule type" value="Genomic_DNA"/>
</dbReference>
<name>A0A0C3AVM1_SERVB</name>
<dbReference type="GO" id="GO:0005777">
    <property type="term" value="C:peroxisome"/>
    <property type="evidence" value="ECO:0007669"/>
    <property type="project" value="TreeGrafter"/>
</dbReference>
<proteinExistence type="inferred from homology"/>
<reference evidence="11 12" key="1">
    <citation type="submission" date="2014-04" db="EMBL/GenBank/DDBJ databases">
        <authorList>
            <consortium name="DOE Joint Genome Institute"/>
            <person name="Kuo A."/>
            <person name="Zuccaro A."/>
            <person name="Kohler A."/>
            <person name="Nagy L.G."/>
            <person name="Floudas D."/>
            <person name="Copeland A."/>
            <person name="Barry K.W."/>
            <person name="Cichocki N."/>
            <person name="Veneault-Fourrey C."/>
            <person name="LaButti K."/>
            <person name="Lindquist E.A."/>
            <person name="Lipzen A."/>
            <person name="Lundell T."/>
            <person name="Morin E."/>
            <person name="Murat C."/>
            <person name="Sun H."/>
            <person name="Tunlid A."/>
            <person name="Henrissat B."/>
            <person name="Grigoriev I.V."/>
            <person name="Hibbett D.S."/>
            <person name="Martin F."/>
            <person name="Nordberg H.P."/>
            <person name="Cantor M.N."/>
            <person name="Hua S.X."/>
        </authorList>
    </citation>
    <scope>NUCLEOTIDE SEQUENCE [LARGE SCALE GENOMIC DNA]</scope>
    <source>
        <strain evidence="11 12">MAFF 305830</strain>
    </source>
</reference>
<dbReference type="InterPro" id="IPR000086">
    <property type="entry name" value="NUDIX_hydrolase_dom"/>
</dbReference>
<dbReference type="PANTHER" id="PTHR42904">
    <property type="entry name" value="NUDIX HYDROLASE, NUDC SUBFAMILY"/>
    <property type="match status" value="1"/>
</dbReference>
<evidence type="ECO:0000256" key="2">
    <source>
        <dbReference type="ARBA" id="ARBA00001947"/>
    </source>
</evidence>
<reference evidence="12" key="2">
    <citation type="submission" date="2015-01" db="EMBL/GenBank/DDBJ databases">
        <title>Evolutionary Origins and Diversification of the Mycorrhizal Mutualists.</title>
        <authorList>
            <consortium name="DOE Joint Genome Institute"/>
            <consortium name="Mycorrhizal Genomics Consortium"/>
            <person name="Kohler A."/>
            <person name="Kuo A."/>
            <person name="Nagy L.G."/>
            <person name="Floudas D."/>
            <person name="Copeland A."/>
            <person name="Barry K.W."/>
            <person name="Cichocki N."/>
            <person name="Veneault-Fourrey C."/>
            <person name="LaButti K."/>
            <person name="Lindquist E.A."/>
            <person name="Lipzen A."/>
            <person name="Lundell T."/>
            <person name="Morin E."/>
            <person name="Murat C."/>
            <person name="Riley R."/>
            <person name="Ohm R."/>
            <person name="Sun H."/>
            <person name="Tunlid A."/>
            <person name="Henrissat B."/>
            <person name="Grigoriev I.V."/>
            <person name="Hibbett D.S."/>
            <person name="Martin F."/>
        </authorList>
    </citation>
    <scope>NUCLEOTIDE SEQUENCE [LARGE SCALE GENOMIC DNA]</scope>
    <source>
        <strain evidence="12">MAFF 305830</strain>
    </source>
</reference>
<dbReference type="InterPro" id="IPR020476">
    <property type="entry name" value="Nudix_hydrolase"/>
</dbReference>
<keyword evidence="5" id="KW-0479">Metal-binding</keyword>
<comment type="catalytic activity">
    <reaction evidence="9">
        <text>a 5'-end NAD(+)-phospho-ribonucleoside in mRNA + H2O = a 5'-end phospho-adenosine-phospho-ribonucleoside in mRNA + beta-nicotinamide D-ribonucleotide + 2 H(+)</text>
        <dbReference type="Rhea" id="RHEA:60876"/>
        <dbReference type="Rhea" id="RHEA-COMP:15698"/>
        <dbReference type="Rhea" id="RHEA-COMP:15719"/>
        <dbReference type="ChEBI" id="CHEBI:14649"/>
        <dbReference type="ChEBI" id="CHEBI:15377"/>
        <dbReference type="ChEBI" id="CHEBI:15378"/>
        <dbReference type="ChEBI" id="CHEBI:144029"/>
        <dbReference type="ChEBI" id="CHEBI:144051"/>
    </reaction>
    <physiologicalReaction direction="left-to-right" evidence="9">
        <dbReference type="Rhea" id="RHEA:60877"/>
    </physiologicalReaction>
</comment>
<dbReference type="PROSITE" id="PS51462">
    <property type="entry name" value="NUDIX"/>
    <property type="match status" value="1"/>
</dbReference>
<dbReference type="Gene3D" id="3.90.79.20">
    <property type="match status" value="1"/>
</dbReference>
<evidence type="ECO:0000256" key="5">
    <source>
        <dbReference type="ARBA" id="ARBA00022723"/>
    </source>
</evidence>
<accession>A0A0C3AVM1</accession>
<dbReference type="Gene3D" id="3.90.79.10">
    <property type="entry name" value="Nucleoside Triphosphate Pyrophosphohydrolase"/>
    <property type="match status" value="1"/>
</dbReference>
<evidence type="ECO:0000259" key="10">
    <source>
        <dbReference type="PROSITE" id="PS51462"/>
    </source>
</evidence>
<dbReference type="PRINTS" id="PR00502">
    <property type="entry name" value="NUDIXFAMILY"/>
</dbReference>
<dbReference type="EC" id="3.6.1.22" evidence="4"/>
<comment type="cofactor">
    <cofactor evidence="2">
        <name>Zn(2+)</name>
        <dbReference type="ChEBI" id="CHEBI:29105"/>
    </cofactor>
</comment>
<comment type="similarity">
    <text evidence="3">Belongs to the Nudix hydrolase family. NudC subfamily.</text>
</comment>
<dbReference type="SUPFAM" id="SSF55811">
    <property type="entry name" value="Nudix"/>
    <property type="match status" value="1"/>
</dbReference>
<keyword evidence="8" id="KW-0520">NAD</keyword>
<dbReference type="InterPro" id="IPR015375">
    <property type="entry name" value="NADH_PPase-like_N"/>
</dbReference>
<evidence type="ECO:0000256" key="6">
    <source>
        <dbReference type="ARBA" id="ARBA00022801"/>
    </source>
</evidence>
<dbReference type="GO" id="GO:0046872">
    <property type="term" value="F:metal ion binding"/>
    <property type="evidence" value="ECO:0007669"/>
    <property type="project" value="UniProtKB-KW"/>
</dbReference>
<keyword evidence="12" id="KW-1185">Reference proteome</keyword>
<dbReference type="AlphaFoldDB" id="A0A0C3AVM1"/>
<dbReference type="InterPro" id="IPR050241">
    <property type="entry name" value="NAD-cap_RNA_hydrolase_NudC"/>
</dbReference>
<dbReference type="InterPro" id="IPR049734">
    <property type="entry name" value="NudC-like_C"/>
</dbReference>
<feature type="non-terminal residue" evidence="11">
    <location>
        <position position="1"/>
    </location>
</feature>
<dbReference type="InterPro" id="IPR020084">
    <property type="entry name" value="NUDIX_hydrolase_CS"/>
</dbReference>
<dbReference type="InterPro" id="IPR015797">
    <property type="entry name" value="NUDIX_hydrolase-like_dom_sf"/>
</dbReference>
<evidence type="ECO:0000256" key="1">
    <source>
        <dbReference type="ARBA" id="ARBA00001946"/>
    </source>
</evidence>
<dbReference type="GO" id="GO:0035529">
    <property type="term" value="F:NADH pyrophosphatase activity"/>
    <property type="evidence" value="ECO:0007669"/>
    <property type="project" value="TreeGrafter"/>
</dbReference>
<keyword evidence="6" id="KW-0378">Hydrolase</keyword>
<evidence type="ECO:0000256" key="8">
    <source>
        <dbReference type="ARBA" id="ARBA00023027"/>
    </source>
</evidence>
<protein>
    <recommendedName>
        <fullName evidence="4">NAD(+) diphosphatase</fullName>
        <ecNumber evidence="4">3.6.1.22</ecNumber>
    </recommendedName>
</protein>
<dbReference type="STRING" id="933852.A0A0C3AVM1"/>
<evidence type="ECO:0000256" key="7">
    <source>
        <dbReference type="ARBA" id="ARBA00022842"/>
    </source>
</evidence>
<comment type="cofactor">
    <cofactor evidence="1">
        <name>Mg(2+)</name>
        <dbReference type="ChEBI" id="CHEBI:18420"/>
    </cofactor>
</comment>
<evidence type="ECO:0000256" key="4">
    <source>
        <dbReference type="ARBA" id="ARBA00012381"/>
    </source>
</evidence>
<evidence type="ECO:0000313" key="11">
    <source>
        <dbReference type="EMBL" id="KIM24049.1"/>
    </source>
</evidence>
<keyword evidence="7" id="KW-0460">Magnesium</keyword>
<dbReference type="Pfam" id="PF09296">
    <property type="entry name" value="NUDIX-like"/>
    <property type="match status" value="1"/>
</dbReference>
<evidence type="ECO:0000256" key="3">
    <source>
        <dbReference type="ARBA" id="ARBA00009595"/>
    </source>
</evidence>
<dbReference type="Proteomes" id="UP000054097">
    <property type="component" value="Unassembled WGS sequence"/>
</dbReference>
<feature type="domain" description="Nudix hydrolase" evidence="10">
    <location>
        <begin position="240"/>
        <end position="380"/>
    </location>
</feature>
<evidence type="ECO:0000256" key="9">
    <source>
        <dbReference type="ARBA" id="ARBA00023679"/>
    </source>
</evidence>